<feature type="compositionally biased region" description="Basic residues" evidence="2">
    <location>
        <begin position="700"/>
        <end position="712"/>
    </location>
</feature>
<protein>
    <recommendedName>
        <fullName evidence="1">Ubiquitin carboxyl-terminal hydrolase</fullName>
        <ecNumber evidence="1">3.4.19.12</ecNumber>
    </recommendedName>
</protein>
<dbReference type="Proteomes" id="UP000694558">
    <property type="component" value="Chromosome 2"/>
</dbReference>
<gene>
    <name evidence="4" type="primary">LOC118291281</name>
</gene>
<dbReference type="Pfam" id="PF00443">
    <property type="entry name" value="UCH"/>
    <property type="match status" value="1"/>
</dbReference>
<evidence type="ECO:0000313" key="4">
    <source>
        <dbReference type="Ensembl" id="ENSSMAP00000009886.2"/>
    </source>
</evidence>
<reference evidence="4" key="2">
    <citation type="submission" date="2025-08" db="UniProtKB">
        <authorList>
            <consortium name="Ensembl"/>
        </authorList>
    </citation>
    <scope>IDENTIFICATION</scope>
</reference>
<dbReference type="CDD" id="cd02257">
    <property type="entry name" value="Peptidase_C19"/>
    <property type="match status" value="1"/>
</dbReference>
<dbReference type="Ensembl" id="ENSSMAT00000010009.2">
    <property type="protein sequence ID" value="ENSSMAP00000009886.2"/>
    <property type="gene ID" value="ENSSMAG00000006091.2"/>
</dbReference>
<dbReference type="InterPro" id="IPR028889">
    <property type="entry name" value="USP"/>
</dbReference>
<reference evidence="4" key="1">
    <citation type="submission" date="2023-05" db="EMBL/GenBank/DDBJ databases">
        <title>High-quality long-read genome of Scophthalmus maximus.</title>
        <authorList>
            <person name="Lien S."/>
            <person name="Martinez P."/>
        </authorList>
    </citation>
    <scope>NUCLEOTIDE SEQUENCE [LARGE SCALE GENOMIC DNA]</scope>
</reference>
<dbReference type="PROSITE" id="PS50235">
    <property type="entry name" value="USP_3"/>
    <property type="match status" value="1"/>
</dbReference>
<dbReference type="InterPro" id="IPR038765">
    <property type="entry name" value="Papain-like_cys_pep_sf"/>
</dbReference>
<feature type="compositionally biased region" description="Basic and acidic residues" evidence="2">
    <location>
        <begin position="553"/>
        <end position="568"/>
    </location>
</feature>
<evidence type="ECO:0000256" key="2">
    <source>
        <dbReference type="SAM" id="MobiDB-lite"/>
    </source>
</evidence>
<dbReference type="InterPro" id="IPR050164">
    <property type="entry name" value="Peptidase_C19"/>
</dbReference>
<dbReference type="PANTHER" id="PTHR24006">
    <property type="entry name" value="UBIQUITIN CARBOXYL-TERMINAL HYDROLASE"/>
    <property type="match status" value="1"/>
</dbReference>
<dbReference type="PROSITE" id="PS00973">
    <property type="entry name" value="USP_2"/>
    <property type="match status" value="1"/>
</dbReference>
<feature type="region of interest" description="Disordered" evidence="2">
    <location>
        <begin position="689"/>
        <end position="712"/>
    </location>
</feature>
<dbReference type="AlphaFoldDB" id="A0A8D2ZZ18"/>
<dbReference type="GO" id="GO:0016579">
    <property type="term" value="P:protein deubiquitination"/>
    <property type="evidence" value="ECO:0007669"/>
    <property type="project" value="InterPro"/>
</dbReference>
<evidence type="ECO:0000259" key="3">
    <source>
        <dbReference type="PROSITE" id="PS50235"/>
    </source>
</evidence>
<feature type="compositionally biased region" description="Polar residues" evidence="2">
    <location>
        <begin position="585"/>
        <end position="601"/>
    </location>
</feature>
<keyword evidence="1" id="KW-0645">Protease</keyword>
<dbReference type="GO" id="GO:0006508">
    <property type="term" value="P:proteolysis"/>
    <property type="evidence" value="ECO:0007669"/>
    <property type="project" value="UniProtKB-KW"/>
</dbReference>
<feature type="region of interest" description="Disordered" evidence="2">
    <location>
        <begin position="328"/>
        <end position="377"/>
    </location>
</feature>
<keyword evidence="1" id="KW-0833">Ubl conjugation pathway</keyword>
<dbReference type="GO" id="GO:0005829">
    <property type="term" value="C:cytosol"/>
    <property type="evidence" value="ECO:0007669"/>
    <property type="project" value="TreeGrafter"/>
</dbReference>
<dbReference type="InterPro" id="IPR018200">
    <property type="entry name" value="USP_CS"/>
</dbReference>
<comment type="catalytic activity">
    <reaction evidence="1">
        <text>Thiol-dependent hydrolysis of ester, thioester, amide, peptide and isopeptide bonds formed by the C-terminal Gly of ubiquitin (a 76-residue protein attached to proteins as an intracellular targeting signal).</text>
        <dbReference type="EC" id="3.4.19.12"/>
    </reaction>
</comment>
<dbReference type="EC" id="3.4.19.12" evidence="1"/>
<feature type="compositionally biased region" description="Basic and acidic residues" evidence="2">
    <location>
        <begin position="629"/>
        <end position="652"/>
    </location>
</feature>
<keyword evidence="1" id="KW-0788">Thiol protease</keyword>
<proteinExistence type="inferred from homology"/>
<dbReference type="Gene3D" id="3.90.70.10">
    <property type="entry name" value="Cysteine proteinases"/>
    <property type="match status" value="1"/>
</dbReference>
<dbReference type="PANTHER" id="PTHR24006:SF899">
    <property type="entry name" value="UBIQUITIN CARBOXYL-TERMINAL HYDROLASE"/>
    <property type="match status" value="1"/>
</dbReference>
<name>A0A8D2ZZ18_SCOMX</name>
<sequence>MTDVDSGQTFIVNSRSTSPADINYHGLLNQGATCYLNSVLQVLFMTGDFREAVERYTCSNPGTECIDHQLKPLFEDLKKKTANTSKLTDKLGIDSVYEQRDAAEYCERILTLTSPEASQIFHGELTHRTTCSACGTETNVDGPFWHLPLGLVESYREHYSVVDGIEEHFRTSYFRGENQMYCDQCDTKSDAATTCVMRRPPEVLMLLLKRFEFDYRHMTYVKNDRVVVVPCALQIPENQTYELYAVVEHFGDLRGGHYTATIKSQDDQRWYNFNDATVTLLDNQPFQTDIPEKSQSVYLLFYRKRKNAWEAFTTPAHGDDAFDVRQSLPHQEREQERRDARGYLQESYAPKCERDEMSRVEDEDNDHGRADKKKVSHMHVRHNYPQICVEMRSNNERTDMDVTIDKSRMTEDEELPEKKRKTVAENLNRHVKHPSSKGLDIVRHMDHDEGCRQGVGRYDGLQHVTADKRGDDEMMEKHDEDRHTGIREQNLTEYDLGRKQGGSSSLHKRHEQHQEERRNVKRAKVQKTGDYETAQRKGSSTTRPYFSEDLEDRDERRLDSFRQNRPEQKISASEENPARKRKNTGDAQHSQIRKGSSPRQEMQSEYRSGYEKVRKSQRRMETMGNVKKISKDTAKDLEKNRGNTERELDPKPDGVVPLAREDRELAKKKRPEQKRRWWSVLFPRRKHSGNVKTTGCFPFPRKKGKIQKRILE</sequence>
<dbReference type="GO" id="GO:0004843">
    <property type="term" value="F:cysteine-type deubiquitinase activity"/>
    <property type="evidence" value="ECO:0007669"/>
    <property type="project" value="UniProtKB-UniRule"/>
</dbReference>
<feature type="compositionally biased region" description="Basic and acidic residues" evidence="2">
    <location>
        <begin position="465"/>
        <end position="486"/>
    </location>
</feature>
<evidence type="ECO:0000256" key="1">
    <source>
        <dbReference type="RuleBase" id="RU366025"/>
    </source>
</evidence>
<dbReference type="GO" id="GO:0005634">
    <property type="term" value="C:nucleus"/>
    <property type="evidence" value="ECO:0007669"/>
    <property type="project" value="TreeGrafter"/>
</dbReference>
<feature type="compositionally biased region" description="Basic and acidic residues" evidence="2">
    <location>
        <begin position="602"/>
        <end position="621"/>
    </location>
</feature>
<accession>A0A8D2ZZ18</accession>
<keyword evidence="1" id="KW-0378">Hydrolase</keyword>
<dbReference type="InterPro" id="IPR001394">
    <property type="entry name" value="Peptidase_C19_UCH"/>
</dbReference>
<organism evidence="4 5">
    <name type="scientific">Scophthalmus maximus</name>
    <name type="common">Turbot</name>
    <name type="synonym">Psetta maxima</name>
    <dbReference type="NCBI Taxonomy" id="52904"/>
    <lineage>
        <taxon>Eukaryota</taxon>
        <taxon>Metazoa</taxon>
        <taxon>Chordata</taxon>
        <taxon>Craniata</taxon>
        <taxon>Vertebrata</taxon>
        <taxon>Euteleostomi</taxon>
        <taxon>Actinopterygii</taxon>
        <taxon>Neopterygii</taxon>
        <taxon>Teleostei</taxon>
        <taxon>Neoteleostei</taxon>
        <taxon>Acanthomorphata</taxon>
        <taxon>Carangaria</taxon>
        <taxon>Pleuronectiformes</taxon>
        <taxon>Pleuronectoidei</taxon>
        <taxon>Scophthalmidae</taxon>
        <taxon>Scophthalmus</taxon>
    </lineage>
</organism>
<feature type="region of interest" description="Disordered" evidence="2">
    <location>
        <begin position="465"/>
        <end position="673"/>
    </location>
</feature>
<dbReference type="GeneTree" id="ENSGT00940000174852"/>
<feature type="compositionally biased region" description="Basic and acidic residues" evidence="2">
    <location>
        <begin position="330"/>
        <end position="341"/>
    </location>
</feature>
<comment type="similarity">
    <text evidence="1">Belongs to the peptidase C19 family.</text>
</comment>
<evidence type="ECO:0000313" key="5">
    <source>
        <dbReference type="Proteomes" id="UP000694558"/>
    </source>
</evidence>
<dbReference type="SUPFAM" id="SSF54001">
    <property type="entry name" value="Cysteine proteinases"/>
    <property type="match status" value="1"/>
</dbReference>
<feature type="domain" description="USP" evidence="3">
    <location>
        <begin position="25"/>
        <end position="305"/>
    </location>
</feature>
<dbReference type="PROSITE" id="PS00972">
    <property type="entry name" value="USP_1"/>
    <property type="match status" value="1"/>
</dbReference>
<feature type="compositionally biased region" description="Basic and acidic residues" evidence="2">
    <location>
        <begin position="351"/>
        <end position="360"/>
    </location>
</feature>